<dbReference type="OrthoDB" id="583532at2"/>
<evidence type="ECO:0000313" key="4">
    <source>
        <dbReference type="Proteomes" id="UP000254720"/>
    </source>
</evidence>
<dbReference type="EMBL" id="QQAX01000021">
    <property type="protein sequence ID" value="RDI41149.1"/>
    <property type="molecule type" value="Genomic_DNA"/>
</dbReference>
<evidence type="ECO:0000259" key="2">
    <source>
        <dbReference type="Pfam" id="PF11740"/>
    </source>
</evidence>
<keyword evidence="1" id="KW-0175">Coiled coil</keyword>
<reference evidence="3 4" key="1">
    <citation type="submission" date="2018-07" db="EMBL/GenBank/DDBJ databases">
        <title>Genomic Encyclopedia of Type Strains, Phase IV (KMG-IV): sequencing the most valuable type-strain genomes for metagenomic binning, comparative biology and taxonomic classification.</title>
        <authorList>
            <person name="Goeker M."/>
        </authorList>
    </citation>
    <scope>NUCLEOTIDE SEQUENCE [LARGE SCALE GENOMIC DNA]</scope>
    <source>
        <strain evidence="3 4">DSM 16500</strain>
    </source>
</reference>
<feature type="coiled-coil region" evidence="1">
    <location>
        <begin position="78"/>
        <end position="158"/>
    </location>
</feature>
<feature type="coiled-coil region" evidence="1">
    <location>
        <begin position="210"/>
        <end position="265"/>
    </location>
</feature>
<sequence length="342" mass="39935">MIRRGISYEDVAQAADELRSQGEIPTIERIRNLLGGTGSNTTISKYLNEWRHYAIGTSVSSPSDPVQTAVQRVWQQLREETDAEINKIREESNQLITEAQTKENLAAQKIEEMQSELVILKDQFHQLQGSKEILVLDYRKLQEEHVLLQERYRGLDERYTDFQRITVQHQDDLSQAHKKEMNYVLEKSQIQNDANQKLISELKNHNEIQRQNFIVEVDSLKTKNQQLNKDLDDAKAKIKEKEIELVKIKTELTAITKERDQLAEQIIPQKNYWNFLEKNNEMTSFILSEVKEIPKIDLTLSTLSYFSEASDKFQEFFKTSRETKSILDDFNKKIGILDADNK</sequence>
<organism evidence="3 4">
    <name type="scientific">Aquicella lusitana</name>
    <dbReference type="NCBI Taxonomy" id="254246"/>
    <lineage>
        <taxon>Bacteria</taxon>
        <taxon>Pseudomonadati</taxon>
        <taxon>Pseudomonadota</taxon>
        <taxon>Gammaproteobacteria</taxon>
        <taxon>Legionellales</taxon>
        <taxon>Coxiellaceae</taxon>
        <taxon>Aquicella</taxon>
    </lineage>
</organism>
<dbReference type="Proteomes" id="UP000254720">
    <property type="component" value="Unassembled WGS sequence"/>
</dbReference>
<evidence type="ECO:0000256" key="1">
    <source>
        <dbReference type="SAM" id="Coils"/>
    </source>
</evidence>
<dbReference type="GO" id="GO:0003677">
    <property type="term" value="F:DNA binding"/>
    <property type="evidence" value="ECO:0007669"/>
    <property type="project" value="UniProtKB-KW"/>
</dbReference>
<accession>A0A370GDI4</accession>
<proteinExistence type="predicted"/>
<keyword evidence="3" id="KW-0238">DNA-binding</keyword>
<evidence type="ECO:0000313" key="3">
    <source>
        <dbReference type="EMBL" id="RDI41149.1"/>
    </source>
</evidence>
<gene>
    <name evidence="3" type="ORF">C8D86_12149</name>
</gene>
<keyword evidence="4" id="KW-1185">Reference proteome</keyword>
<dbReference type="Pfam" id="PF11740">
    <property type="entry name" value="KfrA_N"/>
    <property type="match status" value="1"/>
</dbReference>
<dbReference type="InterPro" id="IPR021104">
    <property type="entry name" value="KfrA_DNA-bd_N"/>
</dbReference>
<dbReference type="AlphaFoldDB" id="A0A370GDI4"/>
<dbReference type="RefSeq" id="WP_114835025.1">
    <property type="nucleotide sequence ID" value="NZ_LR699117.1"/>
</dbReference>
<feature type="domain" description="KfrA N-terminal DNA-binding" evidence="2">
    <location>
        <begin position="8"/>
        <end position="117"/>
    </location>
</feature>
<comment type="caution">
    <text evidence="3">The sequence shown here is derived from an EMBL/GenBank/DDBJ whole genome shotgun (WGS) entry which is preliminary data.</text>
</comment>
<protein>
    <submittedName>
        <fullName evidence="3">Plasmid replication DNA-binding protein KfrA</fullName>
    </submittedName>
</protein>
<name>A0A370GDI4_9COXI</name>